<dbReference type="InterPro" id="IPR045851">
    <property type="entry name" value="AMP-bd_C_sf"/>
</dbReference>
<keyword evidence="2" id="KW-0597">Phosphoprotein</keyword>
<dbReference type="CDD" id="cd05930">
    <property type="entry name" value="A_NRPS"/>
    <property type="match status" value="1"/>
</dbReference>
<dbReference type="InterPro" id="IPR000873">
    <property type="entry name" value="AMP-dep_synth/lig_dom"/>
</dbReference>
<dbReference type="Pfam" id="PF13193">
    <property type="entry name" value="AMP-binding_C"/>
    <property type="match status" value="1"/>
</dbReference>
<dbReference type="EMBL" id="NMUL01000049">
    <property type="protein sequence ID" value="OXM61125.1"/>
    <property type="molecule type" value="Genomic_DNA"/>
</dbReference>
<dbReference type="InterPro" id="IPR020845">
    <property type="entry name" value="AMP-binding_CS"/>
</dbReference>
<dbReference type="GO" id="GO:0044550">
    <property type="term" value="P:secondary metabolite biosynthetic process"/>
    <property type="evidence" value="ECO:0007669"/>
    <property type="project" value="TreeGrafter"/>
</dbReference>
<dbReference type="PANTHER" id="PTHR45527:SF1">
    <property type="entry name" value="FATTY ACID SYNTHASE"/>
    <property type="match status" value="1"/>
</dbReference>
<dbReference type="Gene3D" id="3.40.50.12780">
    <property type="entry name" value="N-terminal domain of ligase-like"/>
    <property type="match status" value="1"/>
</dbReference>
<dbReference type="Pfam" id="PF00501">
    <property type="entry name" value="AMP-binding"/>
    <property type="match status" value="1"/>
</dbReference>
<evidence type="ECO:0000256" key="2">
    <source>
        <dbReference type="ARBA" id="ARBA00022553"/>
    </source>
</evidence>
<evidence type="ECO:0000313" key="5">
    <source>
        <dbReference type="EMBL" id="OXM61125.1"/>
    </source>
</evidence>
<name>A0A229SPZ5_9PSEU</name>
<dbReference type="PROSITE" id="PS00455">
    <property type="entry name" value="AMP_BINDING"/>
    <property type="match status" value="1"/>
</dbReference>
<proteinExistence type="predicted"/>
<sequence>MQPVELAETTTRWIVDKIHQWVKASPDSVAVSDAKESVSYTELWCRTEAMARLLRASGCRPGRPIGLCMSPTVSRVASILGAIGIGSPYVPIDPNLPDGRIRVMMDSAGAGHVIVDERTAARFSAMSYELVDASTYSSSDSMDSTLIEPSGSDLAYIIYTSGSTGTPKGVAVEHGSLSHLLKALDGVLPPRRDDSAQCWLAAANICFDMSVADLFWPLSRGIPIVVAELESLAGRSDEGAEFLTSVLTSGRITHFQATPSLVQLMLQDPVLAGAVRSLEVLVMGGEIVQPGLVAQLGPVPYLYNGYGPTEATVYTTMHRCTGEDVEHVPIGRPLPGVDVRVVDEAGRDRPPGLLGELLIAGPGLARGYINDAELTARKFPVLGGRRWYRTGDLASVDADSTVRYQGRIDSQVKVRGFRVELGEIEAAIHAVPGVDEAAVFPVRGPGGRVTGLTAAAKSAAADITEAAVFVEISKVLPKYAIPQAVKILPELPIGLTGKLDRKALERQLMELDPVSHGEAVDGRSFGDCERIVAEAWSSVLGADMTGEADRTFFDAGGNSILLGSVFARLRDEFPEADLHLVDMYRHPTISAMAARLSAGGAPSDSSGSEAYAGPGENRRALSAAERRRLARRAR</sequence>
<evidence type="ECO:0000313" key="6">
    <source>
        <dbReference type="Proteomes" id="UP000215199"/>
    </source>
</evidence>
<dbReference type="Gene3D" id="3.30.300.30">
    <property type="match status" value="1"/>
</dbReference>
<keyword evidence="6" id="KW-1185">Reference proteome</keyword>
<dbReference type="InterPro" id="IPR010071">
    <property type="entry name" value="AA_adenyl_dom"/>
</dbReference>
<protein>
    <recommendedName>
        <fullName evidence="4">Carrier domain-containing protein</fullName>
    </recommendedName>
</protein>
<evidence type="ECO:0000259" key="4">
    <source>
        <dbReference type="PROSITE" id="PS50075"/>
    </source>
</evidence>
<accession>A0A229SPZ5</accession>
<dbReference type="InterPro" id="IPR025110">
    <property type="entry name" value="AMP-bd_C"/>
</dbReference>
<gene>
    <name evidence="5" type="ORF">CF165_39375</name>
</gene>
<dbReference type="SMART" id="SM00823">
    <property type="entry name" value="PKS_PP"/>
    <property type="match status" value="1"/>
</dbReference>
<dbReference type="InterPro" id="IPR036736">
    <property type="entry name" value="ACP-like_sf"/>
</dbReference>
<dbReference type="GO" id="GO:0005737">
    <property type="term" value="C:cytoplasm"/>
    <property type="evidence" value="ECO:0007669"/>
    <property type="project" value="TreeGrafter"/>
</dbReference>
<dbReference type="AlphaFoldDB" id="A0A229SPZ5"/>
<feature type="domain" description="Carrier" evidence="4">
    <location>
        <begin position="523"/>
        <end position="600"/>
    </location>
</feature>
<feature type="compositionally biased region" description="Basic and acidic residues" evidence="3">
    <location>
        <begin position="616"/>
        <end position="627"/>
    </location>
</feature>
<dbReference type="InterPro" id="IPR042099">
    <property type="entry name" value="ANL_N_sf"/>
</dbReference>
<dbReference type="SUPFAM" id="SSF56801">
    <property type="entry name" value="Acetyl-CoA synthetase-like"/>
    <property type="match status" value="1"/>
</dbReference>
<comment type="caution">
    <text evidence="5">The sequence shown here is derived from an EMBL/GenBank/DDBJ whole genome shotgun (WGS) entry which is preliminary data.</text>
</comment>
<feature type="region of interest" description="Disordered" evidence="3">
    <location>
        <begin position="597"/>
        <end position="634"/>
    </location>
</feature>
<dbReference type="PRINTS" id="PR00154">
    <property type="entry name" value="AMPBINDING"/>
</dbReference>
<dbReference type="PANTHER" id="PTHR45527">
    <property type="entry name" value="NONRIBOSOMAL PEPTIDE SYNTHETASE"/>
    <property type="match status" value="1"/>
</dbReference>
<dbReference type="Gene3D" id="1.10.1200.10">
    <property type="entry name" value="ACP-like"/>
    <property type="match status" value="1"/>
</dbReference>
<evidence type="ECO:0000256" key="1">
    <source>
        <dbReference type="ARBA" id="ARBA00022450"/>
    </source>
</evidence>
<dbReference type="InterPro" id="IPR020806">
    <property type="entry name" value="PKS_PP-bd"/>
</dbReference>
<dbReference type="PROSITE" id="PS50075">
    <property type="entry name" value="CARRIER"/>
    <property type="match status" value="1"/>
</dbReference>
<dbReference type="NCBIfam" id="TIGR01733">
    <property type="entry name" value="AA-adenyl-dom"/>
    <property type="match status" value="1"/>
</dbReference>
<dbReference type="InterPro" id="IPR009081">
    <property type="entry name" value="PP-bd_ACP"/>
</dbReference>
<dbReference type="GO" id="GO:0043041">
    <property type="term" value="P:amino acid activation for nonribosomal peptide biosynthetic process"/>
    <property type="evidence" value="ECO:0007669"/>
    <property type="project" value="TreeGrafter"/>
</dbReference>
<dbReference type="InterPro" id="IPR020459">
    <property type="entry name" value="AMP-binding"/>
</dbReference>
<feature type="compositionally biased region" description="Low complexity" evidence="3">
    <location>
        <begin position="597"/>
        <end position="610"/>
    </location>
</feature>
<dbReference type="Proteomes" id="UP000215199">
    <property type="component" value="Unassembled WGS sequence"/>
</dbReference>
<evidence type="ECO:0000256" key="3">
    <source>
        <dbReference type="SAM" id="MobiDB-lite"/>
    </source>
</evidence>
<organism evidence="5 6">
    <name type="scientific">Amycolatopsis vastitatis</name>
    <dbReference type="NCBI Taxonomy" id="1905142"/>
    <lineage>
        <taxon>Bacteria</taxon>
        <taxon>Bacillati</taxon>
        <taxon>Actinomycetota</taxon>
        <taxon>Actinomycetes</taxon>
        <taxon>Pseudonocardiales</taxon>
        <taxon>Pseudonocardiaceae</taxon>
        <taxon>Amycolatopsis</taxon>
    </lineage>
</organism>
<dbReference type="Pfam" id="PF00550">
    <property type="entry name" value="PP-binding"/>
    <property type="match status" value="1"/>
</dbReference>
<reference evidence="6" key="1">
    <citation type="submission" date="2017-07" db="EMBL/GenBank/DDBJ databases">
        <title>Comparative genome mining reveals phylogenetic distribution patterns of secondary metabolites in Amycolatopsis.</title>
        <authorList>
            <person name="Adamek M."/>
            <person name="Alanjary M."/>
            <person name="Sales-Ortells H."/>
            <person name="Goodfellow M."/>
            <person name="Bull A.T."/>
            <person name="Kalinowski J."/>
            <person name="Ziemert N."/>
        </authorList>
    </citation>
    <scope>NUCLEOTIDE SEQUENCE [LARGE SCALE GENOMIC DNA]</scope>
    <source>
        <strain evidence="6">H5</strain>
    </source>
</reference>
<dbReference type="GO" id="GO:0031177">
    <property type="term" value="F:phosphopantetheine binding"/>
    <property type="evidence" value="ECO:0007669"/>
    <property type="project" value="InterPro"/>
</dbReference>
<dbReference type="SUPFAM" id="SSF47336">
    <property type="entry name" value="ACP-like"/>
    <property type="match status" value="1"/>
</dbReference>
<keyword evidence="1" id="KW-0596">Phosphopantetheine</keyword>